<feature type="transmembrane region" description="Helical" evidence="1">
    <location>
        <begin position="196"/>
        <end position="220"/>
    </location>
</feature>
<keyword evidence="3" id="KW-1185">Reference proteome</keyword>
<accession>A0A8T1WIS4</accession>
<dbReference type="AlphaFoldDB" id="A0A8T1WIS4"/>
<protein>
    <submittedName>
        <fullName evidence="2">Uncharacterized protein</fullName>
    </submittedName>
</protein>
<keyword evidence="1" id="KW-0472">Membrane</keyword>
<gene>
    <name evidence="2" type="ORF">PHYBOEH_006013</name>
</gene>
<keyword evidence="1" id="KW-0812">Transmembrane</keyword>
<proteinExistence type="predicted"/>
<sequence length="227" mass="25200">MCVLVGVPTVLIDTQARIVLLGTQTNSFLATGTFAMVIAEVFLRAGKSAFVVWTINQRGVAVDKAVKELVQPPALIVKKHSSHGPPSSSSPSSVSLRMEFEQWRRQVLSYHTAEITADMYAEYIAIGCSQSIVFWYVGHPYYPALQLTRTGIAKWRLNQLAMLFFQFAVEIVVDYVCVVLEMAAGIEFDRIKGLSGFLGVFFMTMAVLNINISVSVYLSWGSHQDNH</sequence>
<feature type="transmembrane region" description="Helical" evidence="1">
    <location>
        <begin position="162"/>
        <end position="184"/>
    </location>
</feature>
<evidence type="ECO:0000256" key="1">
    <source>
        <dbReference type="SAM" id="Phobius"/>
    </source>
</evidence>
<dbReference type="OrthoDB" id="101428at2759"/>
<evidence type="ECO:0000313" key="2">
    <source>
        <dbReference type="EMBL" id="KAG7393807.1"/>
    </source>
</evidence>
<reference evidence="2" key="1">
    <citation type="submission" date="2021-02" db="EMBL/GenBank/DDBJ databases">
        <authorList>
            <person name="Palmer J.M."/>
        </authorList>
    </citation>
    <scope>NUCLEOTIDE SEQUENCE</scope>
    <source>
        <strain evidence="2">SCRP23</strain>
    </source>
</reference>
<comment type="caution">
    <text evidence="2">The sequence shown here is derived from an EMBL/GenBank/DDBJ whole genome shotgun (WGS) entry which is preliminary data.</text>
</comment>
<feature type="transmembrane region" description="Helical" evidence="1">
    <location>
        <begin position="26"/>
        <end position="43"/>
    </location>
</feature>
<organism evidence="2 3">
    <name type="scientific">Phytophthora boehmeriae</name>
    <dbReference type="NCBI Taxonomy" id="109152"/>
    <lineage>
        <taxon>Eukaryota</taxon>
        <taxon>Sar</taxon>
        <taxon>Stramenopiles</taxon>
        <taxon>Oomycota</taxon>
        <taxon>Peronosporomycetes</taxon>
        <taxon>Peronosporales</taxon>
        <taxon>Peronosporaceae</taxon>
        <taxon>Phytophthora</taxon>
    </lineage>
</organism>
<evidence type="ECO:0000313" key="3">
    <source>
        <dbReference type="Proteomes" id="UP000693981"/>
    </source>
</evidence>
<dbReference type="EMBL" id="JAGDFL010000313">
    <property type="protein sequence ID" value="KAG7393807.1"/>
    <property type="molecule type" value="Genomic_DNA"/>
</dbReference>
<dbReference type="Proteomes" id="UP000693981">
    <property type="component" value="Unassembled WGS sequence"/>
</dbReference>
<keyword evidence="1" id="KW-1133">Transmembrane helix</keyword>
<name>A0A8T1WIS4_9STRA</name>